<dbReference type="PROSITE" id="PS50931">
    <property type="entry name" value="HTH_LYSR"/>
    <property type="match status" value="1"/>
</dbReference>
<keyword evidence="2" id="KW-0805">Transcription regulation</keyword>
<dbReference type="GO" id="GO:0003700">
    <property type="term" value="F:DNA-binding transcription factor activity"/>
    <property type="evidence" value="ECO:0007669"/>
    <property type="project" value="InterPro"/>
</dbReference>
<gene>
    <name evidence="6" type="ORF">Bxe_B0265</name>
</gene>
<dbReference type="Proteomes" id="UP000001817">
    <property type="component" value="Chromosome 2"/>
</dbReference>
<dbReference type="RefSeq" id="WP_011492954.1">
    <property type="nucleotide sequence ID" value="NC_007952.1"/>
</dbReference>
<evidence type="ECO:0000256" key="1">
    <source>
        <dbReference type="ARBA" id="ARBA00009437"/>
    </source>
</evidence>
<dbReference type="AlphaFoldDB" id="Q13JQ8"/>
<evidence type="ECO:0000259" key="5">
    <source>
        <dbReference type="PROSITE" id="PS50931"/>
    </source>
</evidence>
<dbReference type="SUPFAM" id="SSF53850">
    <property type="entry name" value="Periplasmic binding protein-like II"/>
    <property type="match status" value="1"/>
</dbReference>
<keyword evidence="7" id="KW-1185">Reference proteome</keyword>
<protein>
    <submittedName>
        <fullName evidence="6">Transcriptional regulator, LysR family</fullName>
    </submittedName>
</protein>
<evidence type="ECO:0000256" key="4">
    <source>
        <dbReference type="ARBA" id="ARBA00023163"/>
    </source>
</evidence>
<dbReference type="eggNOG" id="COG0583">
    <property type="taxonomic scope" value="Bacteria"/>
</dbReference>
<sequence>MDINQLKIFSRVARLKSFSGAARELSISQSQASRAVAELEQELGVSLLARTTRAVIPTEEGTEYLARIEPVLDQLEDAEQSVRRGELRGTLRIGMPTSAGVREIIPLIPPFAEMHAKLSIQIILGDQKQDLVRDAVDVALRMGTLPDSNATARLLTTYPRLIVASPGYLERFGTPGTPSELQGHHVVHGPAGGVATAWTFSRDGADESIAVRPTISFNDNEGVVAATAAGMGIASIGLWACRRELEEGRLVRLLSGWDMVPTRVYAYYPLGKATRYPARAFIDYLSVRLEGIAAVLGSVSSR</sequence>
<proteinExistence type="inferred from homology"/>
<dbReference type="PATRIC" id="fig|266265.5.peg.7534"/>
<name>Q13JQ8_PARXL</name>
<dbReference type="PANTHER" id="PTHR30537">
    <property type="entry name" value="HTH-TYPE TRANSCRIPTIONAL REGULATOR"/>
    <property type="match status" value="1"/>
</dbReference>
<dbReference type="Pfam" id="PF03466">
    <property type="entry name" value="LysR_substrate"/>
    <property type="match status" value="1"/>
</dbReference>
<dbReference type="InterPro" id="IPR058163">
    <property type="entry name" value="LysR-type_TF_proteobact-type"/>
</dbReference>
<dbReference type="CDD" id="cd08422">
    <property type="entry name" value="PBP2_CrgA_like"/>
    <property type="match status" value="1"/>
</dbReference>
<dbReference type="Gene3D" id="3.40.190.290">
    <property type="match status" value="1"/>
</dbReference>
<feature type="domain" description="HTH lysR-type" evidence="5">
    <location>
        <begin position="1"/>
        <end position="58"/>
    </location>
</feature>
<dbReference type="InterPro" id="IPR000847">
    <property type="entry name" value="LysR_HTH_N"/>
</dbReference>
<dbReference type="FunFam" id="1.10.10.10:FF:000001">
    <property type="entry name" value="LysR family transcriptional regulator"/>
    <property type="match status" value="1"/>
</dbReference>
<evidence type="ECO:0000256" key="2">
    <source>
        <dbReference type="ARBA" id="ARBA00023015"/>
    </source>
</evidence>
<dbReference type="OrthoDB" id="9815676at2"/>
<dbReference type="InterPro" id="IPR005119">
    <property type="entry name" value="LysR_subst-bd"/>
</dbReference>
<dbReference type="STRING" id="266265.Bxe_B0265"/>
<comment type="similarity">
    <text evidence="1">Belongs to the LysR transcriptional regulatory family.</text>
</comment>
<dbReference type="InterPro" id="IPR036390">
    <property type="entry name" value="WH_DNA-bd_sf"/>
</dbReference>
<dbReference type="Gene3D" id="1.10.10.10">
    <property type="entry name" value="Winged helix-like DNA-binding domain superfamily/Winged helix DNA-binding domain"/>
    <property type="match status" value="1"/>
</dbReference>
<evidence type="ECO:0000313" key="7">
    <source>
        <dbReference type="Proteomes" id="UP000001817"/>
    </source>
</evidence>
<reference evidence="6 7" key="1">
    <citation type="journal article" date="2006" name="Proc. Natl. Acad. Sci. U.S.A.">
        <title>Burkholderia xenovorans LB400 harbors a multi-replicon, 9.73-Mbp genome shaped for versatility.</title>
        <authorList>
            <person name="Chain P.S."/>
            <person name="Denef V.J."/>
            <person name="Konstantinidis K.T."/>
            <person name="Vergez L.M."/>
            <person name="Agullo L."/>
            <person name="Reyes V.L."/>
            <person name="Hauser L."/>
            <person name="Cordova M."/>
            <person name="Gomez L."/>
            <person name="Gonzalez M."/>
            <person name="Land M."/>
            <person name="Lao V."/>
            <person name="Larimer F."/>
            <person name="LiPuma J.J."/>
            <person name="Mahenthiralingam E."/>
            <person name="Malfatti S.A."/>
            <person name="Marx C.J."/>
            <person name="Parnell J.J."/>
            <person name="Ramette A."/>
            <person name="Richardson P."/>
            <person name="Seeger M."/>
            <person name="Smith D."/>
            <person name="Spilker T."/>
            <person name="Sul W.J."/>
            <person name="Tsoi T.V."/>
            <person name="Ulrich L.E."/>
            <person name="Zhulin I.B."/>
            <person name="Tiedje J.M."/>
        </authorList>
    </citation>
    <scope>NUCLEOTIDE SEQUENCE [LARGE SCALE GENOMIC DNA]</scope>
    <source>
        <strain evidence="6 7">LB400</strain>
    </source>
</reference>
<dbReference type="Pfam" id="PF00126">
    <property type="entry name" value="HTH_1"/>
    <property type="match status" value="1"/>
</dbReference>
<dbReference type="KEGG" id="bxe:Bxe_B0265"/>
<keyword evidence="3" id="KW-0238">DNA-binding</keyword>
<evidence type="ECO:0000256" key="3">
    <source>
        <dbReference type="ARBA" id="ARBA00023125"/>
    </source>
</evidence>
<dbReference type="GO" id="GO:0003677">
    <property type="term" value="F:DNA binding"/>
    <property type="evidence" value="ECO:0007669"/>
    <property type="project" value="UniProtKB-KW"/>
</dbReference>
<organism evidence="6 7">
    <name type="scientific">Paraburkholderia xenovorans (strain LB400)</name>
    <dbReference type="NCBI Taxonomy" id="266265"/>
    <lineage>
        <taxon>Bacteria</taxon>
        <taxon>Pseudomonadati</taxon>
        <taxon>Pseudomonadota</taxon>
        <taxon>Betaproteobacteria</taxon>
        <taxon>Burkholderiales</taxon>
        <taxon>Burkholderiaceae</taxon>
        <taxon>Paraburkholderia</taxon>
    </lineage>
</organism>
<keyword evidence="4" id="KW-0804">Transcription</keyword>
<evidence type="ECO:0000313" key="6">
    <source>
        <dbReference type="EMBL" id="ABE35681.1"/>
    </source>
</evidence>
<dbReference type="PANTHER" id="PTHR30537:SF5">
    <property type="entry name" value="HTH-TYPE TRANSCRIPTIONAL ACTIVATOR TTDR-RELATED"/>
    <property type="match status" value="1"/>
</dbReference>
<accession>Q13JQ8</accession>
<dbReference type="KEGG" id="bxb:DR64_5605"/>
<dbReference type="EMBL" id="CP000271">
    <property type="protein sequence ID" value="ABE35681.1"/>
    <property type="molecule type" value="Genomic_DNA"/>
</dbReference>
<dbReference type="InterPro" id="IPR036388">
    <property type="entry name" value="WH-like_DNA-bd_sf"/>
</dbReference>
<dbReference type="SUPFAM" id="SSF46785">
    <property type="entry name" value="Winged helix' DNA-binding domain"/>
    <property type="match status" value="1"/>
</dbReference>
<dbReference type="PRINTS" id="PR00039">
    <property type="entry name" value="HTHLYSR"/>
</dbReference>